<dbReference type="Pfam" id="PF00501">
    <property type="entry name" value="AMP-binding"/>
    <property type="match status" value="1"/>
</dbReference>
<evidence type="ECO:0000256" key="2">
    <source>
        <dbReference type="ARBA" id="ARBA00022598"/>
    </source>
</evidence>
<dbReference type="GO" id="GO:0006637">
    <property type="term" value="P:acyl-CoA metabolic process"/>
    <property type="evidence" value="ECO:0007669"/>
    <property type="project" value="TreeGrafter"/>
</dbReference>
<dbReference type="InterPro" id="IPR045851">
    <property type="entry name" value="AMP-bd_C_sf"/>
</dbReference>
<evidence type="ECO:0000313" key="7">
    <source>
        <dbReference type="EMBL" id="EXI87608.1"/>
    </source>
</evidence>
<dbReference type="Proteomes" id="UP000022141">
    <property type="component" value="Unassembled WGS sequence"/>
</dbReference>
<dbReference type="GO" id="GO:0003987">
    <property type="term" value="F:acetate-CoA ligase activity"/>
    <property type="evidence" value="ECO:0007669"/>
    <property type="project" value="UniProtKB-EC"/>
</dbReference>
<keyword evidence="3" id="KW-0547">Nucleotide-binding</keyword>
<dbReference type="Gene3D" id="3.30.300.30">
    <property type="match status" value="1"/>
</dbReference>
<dbReference type="FunFam" id="3.30.300.30:FF:000005">
    <property type="entry name" value="Acyl-coenzyme A synthetase ACSM5, mitochondrial"/>
    <property type="match status" value="1"/>
</dbReference>
<evidence type="ECO:0000313" key="8">
    <source>
        <dbReference type="Proteomes" id="UP000022141"/>
    </source>
</evidence>
<reference evidence="7" key="1">
    <citation type="submission" date="2014-02" db="EMBL/GenBank/DDBJ databases">
        <title>Expanding our view of genomic diversity in Candidatus Accumulibacter clades.</title>
        <authorList>
            <person name="Skennerton C.T."/>
            <person name="Barr J.J."/>
            <person name="Slater F.R."/>
            <person name="Bond P.L."/>
            <person name="Tyson G.W."/>
        </authorList>
    </citation>
    <scope>NUCLEOTIDE SEQUENCE [LARGE SCALE GENOMIC DNA]</scope>
</reference>
<dbReference type="EMBL" id="JEMY01000033">
    <property type="protein sequence ID" value="EXI87608.1"/>
    <property type="molecule type" value="Genomic_DNA"/>
</dbReference>
<dbReference type="Pfam" id="PF13193">
    <property type="entry name" value="AMP-binding_C"/>
    <property type="match status" value="1"/>
</dbReference>
<dbReference type="GO" id="GO:0006633">
    <property type="term" value="P:fatty acid biosynthetic process"/>
    <property type="evidence" value="ECO:0007669"/>
    <property type="project" value="TreeGrafter"/>
</dbReference>
<dbReference type="InterPro" id="IPR020845">
    <property type="entry name" value="AMP-binding_CS"/>
</dbReference>
<name>A0A011NY40_ACCRE</name>
<keyword evidence="4" id="KW-0067">ATP-binding</keyword>
<dbReference type="PROSITE" id="PS00455">
    <property type="entry name" value="AMP_BINDING"/>
    <property type="match status" value="1"/>
</dbReference>
<dbReference type="InterPro" id="IPR000873">
    <property type="entry name" value="AMP-dep_synth/lig_dom"/>
</dbReference>
<dbReference type="GO" id="GO:0004321">
    <property type="term" value="F:fatty-acyl-CoA synthase activity"/>
    <property type="evidence" value="ECO:0007669"/>
    <property type="project" value="TreeGrafter"/>
</dbReference>
<evidence type="ECO:0000256" key="1">
    <source>
        <dbReference type="ARBA" id="ARBA00006432"/>
    </source>
</evidence>
<proteinExistence type="inferred from homology"/>
<protein>
    <submittedName>
        <fullName evidence="7">Acetyl-coenzyme A synthetase</fullName>
        <ecNumber evidence="7">6.2.1.1</ecNumber>
    </submittedName>
</protein>
<keyword evidence="2 7" id="KW-0436">Ligase</keyword>
<dbReference type="InterPro" id="IPR051087">
    <property type="entry name" value="Mitochondrial_ACSM"/>
</dbReference>
<dbReference type="PATRIC" id="fig|1454004.3.peg.2555"/>
<evidence type="ECO:0000259" key="6">
    <source>
        <dbReference type="Pfam" id="PF13193"/>
    </source>
</evidence>
<dbReference type="GO" id="GO:0005524">
    <property type="term" value="F:ATP binding"/>
    <property type="evidence" value="ECO:0007669"/>
    <property type="project" value="UniProtKB-KW"/>
</dbReference>
<organism evidence="7 8">
    <name type="scientific">Accumulibacter regalis</name>
    <dbReference type="NCBI Taxonomy" id="522306"/>
    <lineage>
        <taxon>Bacteria</taxon>
        <taxon>Pseudomonadati</taxon>
        <taxon>Pseudomonadota</taxon>
        <taxon>Betaproteobacteria</taxon>
        <taxon>Candidatus Accumulibacter</taxon>
    </lineage>
</organism>
<evidence type="ECO:0000256" key="3">
    <source>
        <dbReference type="ARBA" id="ARBA00022741"/>
    </source>
</evidence>
<dbReference type="SUPFAM" id="SSF56801">
    <property type="entry name" value="Acetyl-CoA synthetase-like"/>
    <property type="match status" value="1"/>
</dbReference>
<gene>
    <name evidence="7" type="primary">acsA_4</name>
    <name evidence="7" type="ORF">AW11_02472</name>
</gene>
<evidence type="ECO:0000259" key="5">
    <source>
        <dbReference type="Pfam" id="PF00501"/>
    </source>
</evidence>
<dbReference type="eggNOG" id="COG0365">
    <property type="taxonomic scope" value="Bacteria"/>
</dbReference>
<dbReference type="PANTHER" id="PTHR43605">
    <property type="entry name" value="ACYL-COENZYME A SYNTHETASE"/>
    <property type="match status" value="1"/>
</dbReference>
<dbReference type="GO" id="GO:0015645">
    <property type="term" value="F:fatty acid ligase activity"/>
    <property type="evidence" value="ECO:0007669"/>
    <property type="project" value="TreeGrafter"/>
</dbReference>
<dbReference type="InterPro" id="IPR042099">
    <property type="entry name" value="ANL_N_sf"/>
</dbReference>
<dbReference type="AlphaFoldDB" id="A0A011NY40"/>
<comment type="caution">
    <text evidence="7">The sequence shown here is derived from an EMBL/GenBank/DDBJ whole genome shotgun (WGS) entry which is preliminary data.</text>
</comment>
<accession>A0A011NY40</accession>
<feature type="domain" description="AMP-dependent synthetase/ligase" evidence="5">
    <location>
        <begin position="42"/>
        <end position="407"/>
    </location>
</feature>
<dbReference type="PANTHER" id="PTHR43605:SF10">
    <property type="entry name" value="ACYL-COA SYNTHETASE MEDIUM CHAIN FAMILY MEMBER 3"/>
    <property type="match status" value="1"/>
</dbReference>
<keyword evidence="8" id="KW-1185">Reference proteome</keyword>
<evidence type="ECO:0000256" key="4">
    <source>
        <dbReference type="ARBA" id="ARBA00022840"/>
    </source>
</evidence>
<sequence>MEINSLSGGYAALCENFRWQVPQTFNIAVDVCGRWAGERSRFALYYEDESGFTSAHTFWDIQGQANRLANVLAALGTLAGDRVAIVLPQCPETAIAHVAIYQMGALAVPLSHLFGPDALEYRLGDSGAHVAIVDADSLPKLLALRDRLPQLRHVIGVGATLGNGVKPWAEVLEHASPRYTPMLTAADDPAMIIYTSGTTGKPKGALMAHRTLLGNLSGYACSHDFFPQPGDMFWSPADWAWTGGLWDVLLPTWHFGMPLLAYKGRFDAGKAFSLLEKYGIRNSFLFPTALKMMMKAVPEPRAHYDLDLRSIMSAGEPVGEAVFHWAREKLGVTINEMFGQTEMNYVVGNCASRWPARPGAMGRAYPGHRVAVVDAQGNVLPAGELGEVAVHRQCNGEADPVIMLGYWQNPQATAEKFVGDGWGLTGDLAKIDEAGDLWYQGRADDVFNSGGYRIGPAEIENCLLKHAAVANCAVIGIPDALRGTLVKAFVVLQPGVMGSPTLVDELQRQVRQHLAPYETPKAIEFVAALPMTTTGKVQRRVLRAREAEDRSRREGQ</sequence>
<dbReference type="EC" id="6.2.1.1" evidence="7"/>
<dbReference type="STRING" id="1454004.AW11_02472"/>
<dbReference type="Gene3D" id="3.40.50.12780">
    <property type="entry name" value="N-terminal domain of ligase-like"/>
    <property type="match status" value="1"/>
</dbReference>
<dbReference type="InterPro" id="IPR025110">
    <property type="entry name" value="AMP-bd_C"/>
</dbReference>
<comment type="similarity">
    <text evidence="1">Belongs to the ATP-dependent AMP-binding enzyme family.</text>
</comment>
<feature type="domain" description="AMP-binding enzyme C-terminal" evidence="6">
    <location>
        <begin position="458"/>
        <end position="536"/>
    </location>
</feature>